<evidence type="ECO:0000256" key="12">
    <source>
        <dbReference type="ARBA" id="ARBA00023277"/>
    </source>
</evidence>
<accession>A0ABT5SXR1</accession>
<comment type="subunit">
    <text evidence="3">Monomer.</text>
</comment>
<reference evidence="16 17" key="1">
    <citation type="submission" date="2023-02" db="EMBL/GenBank/DDBJ databases">
        <title>Genome sequencing required for Actinomycetospora new species description.</title>
        <authorList>
            <person name="Saimee Y."/>
            <person name="Duangmal K."/>
        </authorList>
    </citation>
    <scope>NUCLEOTIDE SEQUENCE [LARGE SCALE GENOMIC DNA]</scope>
    <source>
        <strain evidence="16 17">DW7H6</strain>
    </source>
</reference>
<gene>
    <name evidence="16" type="ORF">PGB27_20085</name>
</gene>
<evidence type="ECO:0000256" key="8">
    <source>
        <dbReference type="ARBA" id="ARBA00022741"/>
    </source>
</evidence>
<keyword evidence="12" id="KW-0119">Carbohydrate metabolism</keyword>
<evidence type="ECO:0000256" key="3">
    <source>
        <dbReference type="ARBA" id="ARBA00011245"/>
    </source>
</evidence>
<evidence type="ECO:0000256" key="5">
    <source>
        <dbReference type="ARBA" id="ARBA00013882"/>
    </source>
</evidence>
<evidence type="ECO:0000313" key="17">
    <source>
        <dbReference type="Proteomes" id="UP001300763"/>
    </source>
</evidence>
<evidence type="ECO:0000259" key="15">
    <source>
        <dbReference type="Pfam" id="PF18085"/>
    </source>
</evidence>
<evidence type="ECO:0000256" key="6">
    <source>
        <dbReference type="ARBA" id="ARBA00022600"/>
    </source>
</evidence>
<keyword evidence="17" id="KW-1185">Reference proteome</keyword>
<comment type="pathway">
    <text evidence="1">Glycan biosynthesis; glycogen biosynthesis.</text>
</comment>
<evidence type="ECO:0000256" key="2">
    <source>
        <dbReference type="ARBA" id="ARBA00006219"/>
    </source>
</evidence>
<dbReference type="InterPro" id="IPR040999">
    <property type="entry name" value="Mak_N_cap"/>
</dbReference>
<evidence type="ECO:0000256" key="1">
    <source>
        <dbReference type="ARBA" id="ARBA00004964"/>
    </source>
</evidence>
<evidence type="ECO:0000313" key="16">
    <source>
        <dbReference type="EMBL" id="MDD7967647.1"/>
    </source>
</evidence>
<keyword evidence="8" id="KW-0547">Nucleotide-binding</keyword>
<keyword evidence="6" id="KW-0321">Glycogen metabolism</keyword>
<dbReference type="InterPro" id="IPR011009">
    <property type="entry name" value="Kinase-like_dom_sf"/>
</dbReference>
<comment type="catalytic activity">
    <reaction evidence="14">
        <text>D-maltose + ATP = alpha-maltose 1-phosphate + ADP + H(+)</text>
        <dbReference type="Rhea" id="RHEA:31915"/>
        <dbReference type="ChEBI" id="CHEBI:15378"/>
        <dbReference type="ChEBI" id="CHEBI:17306"/>
        <dbReference type="ChEBI" id="CHEBI:30616"/>
        <dbReference type="ChEBI" id="CHEBI:63576"/>
        <dbReference type="ChEBI" id="CHEBI:456216"/>
        <dbReference type="EC" id="2.7.1.175"/>
    </reaction>
</comment>
<keyword evidence="11" id="KW-0320">Glycogen biosynthesis</keyword>
<comment type="caution">
    <text evidence="16">The sequence shown here is derived from an EMBL/GenBank/DDBJ whole genome shotgun (WGS) entry which is preliminary data.</text>
</comment>
<comment type="similarity">
    <text evidence="2">Belongs to the aminoglycoside phosphotransferase family.</text>
</comment>
<evidence type="ECO:0000256" key="9">
    <source>
        <dbReference type="ARBA" id="ARBA00022777"/>
    </source>
</evidence>
<dbReference type="SUPFAM" id="SSF56112">
    <property type="entry name" value="Protein kinase-like (PK-like)"/>
    <property type="match status" value="1"/>
</dbReference>
<evidence type="ECO:0000256" key="7">
    <source>
        <dbReference type="ARBA" id="ARBA00022679"/>
    </source>
</evidence>
<evidence type="ECO:0000256" key="10">
    <source>
        <dbReference type="ARBA" id="ARBA00022840"/>
    </source>
</evidence>
<keyword evidence="9" id="KW-0418">Kinase</keyword>
<dbReference type="EC" id="2.7.1.175" evidence="4"/>
<keyword evidence="7" id="KW-0808">Transferase</keyword>
<feature type="domain" description="Maltokinase N-terminal cap" evidence="15">
    <location>
        <begin position="27"/>
        <end position="120"/>
    </location>
</feature>
<name>A0ABT5SXR1_9PSEU</name>
<organism evidence="16 17">
    <name type="scientific">Actinomycetospora lemnae</name>
    <dbReference type="NCBI Taxonomy" id="3019891"/>
    <lineage>
        <taxon>Bacteria</taxon>
        <taxon>Bacillati</taxon>
        <taxon>Actinomycetota</taxon>
        <taxon>Actinomycetes</taxon>
        <taxon>Pseudonocardiales</taxon>
        <taxon>Pseudonocardiaceae</taxon>
        <taxon>Actinomycetospora</taxon>
    </lineage>
</organism>
<protein>
    <recommendedName>
        <fullName evidence="5">Maltokinase</fullName>
        <ecNumber evidence="4">2.7.1.175</ecNumber>
    </recommendedName>
    <alternativeName>
        <fullName evidence="13">Maltose-1-phosphate synthase</fullName>
    </alternativeName>
</protein>
<evidence type="ECO:0000256" key="13">
    <source>
        <dbReference type="ARBA" id="ARBA00031251"/>
    </source>
</evidence>
<dbReference type="Proteomes" id="UP001300763">
    <property type="component" value="Unassembled WGS sequence"/>
</dbReference>
<dbReference type="Pfam" id="PF18085">
    <property type="entry name" value="Mak_N_cap"/>
    <property type="match status" value="1"/>
</dbReference>
<dbReference type="EMBL" id="JAQZAO010000009">
    <property type="protein sequence ID" value="MDD7967647.1"/>
    <property type="molecule type" value="Genomic_DNA"/>
</dbReference>
<proteinExistence type="inferred from homology"/>
<evidence type="ECO:0000256" key="11">
    <source>
        <dbReference type="ARBA" id="ARBA00023056"/>
    </source>
</evidence>
<evidence type="ECO:0000256" key="14">
    <source>
        <dbReference type="ARBA" id="ARBA00049067"/>
    </source>
</evidence>
<keyword evidence="10" id="KW-0067">ATP-binding</keyword>
<sequence length="486" mass="52558">MPATSSPDGPPGTGDPLAGLHDALLAWLPTQRWFPAKGRRIAGLRTVAHSVVSTPEESPTVEHAVIGVSFSDAAGGSAEERYQLVLGAQAGPPAEVEHAVIGRRPGPDGRDEVVYDGLADGRISRLVLSLIVENQTRGPLRFVAEPDTEAPIVGPGRPLIGEQSNSSVIYGERAIMKLFRRATAGLNPDLELHRALRRQGSHEVAPLLGAVEGELDGEPMTVAMLQGYASNSADGWSMALASVRDLLAEADLRADEVGGDFAGEAHRIGKTVAAVHLELAAALGTHPLDARAASEIEAWMLDRLDRAAEAVPGVAEQRDAIADVLRGVTAAEPSTLQRIHGDLHLGQELRTPTGWLVIDFEGEPSKSLADRVRPDSPMRDVAAMLRSFDYAAFHQLAEWEQSADDPDPQLERRAQEWADRNRAAFCDGYTEVTGTDPRDAPELLRAYELDKAVYEVLYETRNRPSWVSIPLRSMRRLLTPAGRGER</sequence>
<evidence type="ECO:0000256" key="4">
    <source>
        <dbReference type="ARBA" id="ARBA00011962"/>
    </source>
</evidence>
<dbReference type="Gene3D" id="3.90.1200.10">
    <property type="match status" value="1"/>
</dbReference>
<dbReference type="RefSeq" id="WP_274202182.1">
    <property type="nucleotide sequence ID" value="NZ_JAQZAO010000009.1"/>
</dbReference>